<reference evidence="1 2" key="1">
    <citation type="journal article" date="2016" name="Plant Pathol.">
        <title>Genetic characterization of strains named as Xanthomonas axonopodis pv. dieffenbachiae leads to a taxonomic revision of the X. axonopodis species complex.</title>
        <authorList>
            <person name="Constantin E.C."/>
            <person name="Cleenwerck I."/>
            <person name="Maes M."/>
            <person name="Baeyen S."/>
            <person name="Van Malderghem C."/>
            <person name="De Vos P."/>
            <person name="Cottyn B."/>
        </authorList>
    </citation>
    <scope>NUCLEOTIDE SEQUENCE [LARGE SCALE GENOMIC DNA]</scope>
    <source>
        <strain evidence="2">LMG9055</strain>
    </source>
</reference>
<organism evidence="1 2">
    <name type="scientific">Xanthomonas phaseoli pv. syngonii LMG 9055</name>
    <dbReference type="NCBI Taxonomy" id="1437878"/>
    <lineage>
        <taxon>Bacteria</taxon>
        <taxon>Pseudomonadati</taxon>
        <taxon>Pseudomonadota</taxon>
        <taxon>Gammaproteobacteria</taxon>
        <taxon>Lysobacterales</taxon>
        <taxon>Lysobacteraceae</taxon>
        <taxon>Xanthomonas</taxon>
    </lineage>
</organism>
<accession>A0A1V9GPQ1</accession>
<sequence length="143" mass="15123">MRAFNYPAVSAQAIVAFHALAGDAWGHPSSLQVVPAPIYVVGLVGMQVVRPASWPSRFAGNGGQCIDQFLEHDRIVPVGPGYAERQGDAVPIRDHVPLAATFAAVGRVRPRIGSPRGEATLAASRLARLKSSRSARRSSASNT</sequence>
<evidence type="ECO:0000313" key="1">
    <source>
        <dbReference type="EMBL" id="OQP72537.1"/>
    </source>
</evidence>
<dbReference type="Proteomes" id="UP000050343">
    <property type="component" value="Unassembled WGS sequence"/>
</dbReference>
<comment type="caution">
    <text evidence="1">The sequence shown here is derived from an EMBL/GenBank/DDBJ whole genome shotgun (WGS) entry which is preliminary data.</text>
</comment>
<name>A0A1V9GPQ1_9XANT</name>
<reference evidence="1 2" key="2">
    <citation type="journal article" date="2017" name="Plant Pathol.">
        <title>Pathogenicity and virulence gene content of Xanthomonas strains infecting Araceae, formerly known as Xanthomonas axonopodis pv. dieffenbachiae.</title>
        <authorList>
            <person name="Constantin E.C."/>
            <person name="Haegeman A."/>
            <person name="Van Vaerenbergh J."/>
            <person name="Baeyen S."/>
            <person name="Van Malderghem C."/>
            <person name="Maes M."/>
            <person name="Cottyn B."/>
        </authorList>
    </citation>
    <scope>NUCLEOTIDE SEQUENCE [LARGE SCALE GENOMIC DNA]</scope>
    <source>
        <strain evidence="2">LMG9055</strain>
    </source>
</reference>
<dbReference type="EMBL" id="JPUO02000237">
    <property type="protein sequence ID" value="OQP72537.1"/>
    <property type="molecule type" value="Genomic_DNA"/>
</dbReference>
<evidence type="ECO:0000313" key="2">
    <source>
        <dbReference type="Proteomes" id="UP000050343"/>
    </source>
</evidence>
<dbReference type="AlphaFoldDB" id="A0A1V9GPQ1"/>
<protein>
    <submittedName>
        <fullName evidence="1">Uncharacterized protein</fullName>
    </submittedName>
</protein>
<proteinExistence type="predicted"/>
<gene>
    <name evidence="1" type="ORF">IA54_014900</name>
</gene>